<dbReference type="AlphaFoldDB" id="A0AAW2D7W6"/>
<accession>A0AAW2D7W6</accession>
<protein>
    <submittedName>
        <fullName evidence="1">Uncharacterized protein</fullName>
    </submittedName>
</protein>
<evidence type="ECO:0000313" key="1">
    <source>
        <dbReference type="EMBL" id="KAL0006678.1"/>
    </source>
</evidence>
<name>A0AAW2D7W6_9ROSI</name>
<organism evidence="1 2">
    <name type="scientific">Lithocarpus litseifolius</name>
    <dbReference type="NCBI Taxonomy" id="425828"/>
    <lineage>
        <taxon>Eukaryota</taxon>
        <taxon>Viridiplantae</taxon>
        <taxon>Streptophyta</taxon>
        <taxon>Embryophyta</taxon>
        <taxon>Tracheophyta</taxon>
        <taxon>Spermatophyta</taxon>
        <taxon>Magnoliopsida</taxon>
        <taxon>eudicotyledons</taxon>
        <taxon>Gunneridae</taxon>
        <taxon>Pentapetalae</taxon>
        <taxon>rosids</taxon>
        <taxon>fabids</taxon>
        <taxon>Fagales</taxon>
        <taxon>Fagaceae</taxon>
        <taxon>Lithocarpus</taxon>
    </lineage>
</organism>
<gene>
    <name evidence="1" type="ORF">SO802_008180</name>
</gene>
<sequence>MEATTYVESLYSLDCNGGLNQHFQEEGSKGHKGNQEVYPKGYGNNYCQDAYKLLEDNKKDKKLLTIASEHSKNKAHGLREVLEKKIHEEGRKLGARLRQQLIGITLKYQRTNNN</sequence>
<keyword evidence="2" id="KW-1185">Reference proteome</keyword>
<evidence type="ECO:0000313" key="2">
    <source>
        <dbReference type="Proteomes" id="UP001459277"/>
    </source>
</evidence>
<comment type="caution">
    <text evidence="1">The sequence shown here is derived from an EMBL/GenBank/DDBJ whole genome shotgun (WGS) entry which is preliminary data.</text>
</comment>
<dbReference type="EMBL" id="JAZDWU010000003">
    <property type="protein sequence ID" value="KAL0006678.1"/>
    <property type="molecule type" value="Genomic_DNA"/>
</dbReference>
<dbReference type="Proteomes" id="UP001459277">
    <property type="component" value="Unassembled WGS sequence"/>
</dbReference>
<proteinExistence type="predicted"/>
<reference evidence="1 2" key="1">
    <citation type="submission" date="2024-01" db="EMBL/GenBank/DDBJ databases">
        <title>A telomere-to-telomere, gap-free genome of sweet tea (Lithocarpus litseifolius).</title>
        <authorList>
            <person name="Zhou J."/>
        </authorList>
    </citation>
    <scope>NUCLEOTIDE SEQUENCE [LARGE SCALE GENOMIC DNA]</scope>
    <source>
        <strain evidence="1">Zhou-2022a</strain>
        <tissue evidence="1">Leaf</tissue>
    </source>
</reference>